<dbReference type="GO" id="GO:0016301">
    <property type="term" value="F:kinase activity"/>
    <property type="evidence" value="ECO:0007669"/>
    <property type="project" value="UniProtKB-KW"/>
</dbReference>
<dbReference type="InterPro" id="IPR011990">
    <property type="entry name" value="TPR-like_helical_dom_sf"/>
</dbReference>
<dbReference type="InterPro" id="IPR011009">
    <property type="entry name" value="Kinase-like_dom_sf"/>
</dbReference>
<dbReference type="PANTHER" id="PTHR43289">
    <property type="entry name" value="MITOGEN-ACTIVATED PROTEIN KINASE KINASE KINASE 20-RELATED"/>
    <property type="match status" value="1"/>
</dbReference>
<dbReference type="PROSITE" id="PS50011">
    <property type="entry name" value="PROTEIN_KINASE_DOM"/>
    <property type="match status" value="1"/>
</dbReference>
<feature type="repeat" description="TPR" evidence="5">
    <location>
        <begin position="846"/>
        <end position="879"/>
    </location>
</feature>
<feature type="domain" description="Protein kinase" evidence="7">
    <location>
        <begin position="30"/>
        <end position="325"/>
    </location>
</feature>
<sequence>MFTRQAASIGSLQVKIMQPHLENHILNDRYRLQHLISEGGMGAVYQAVDTQRFDATVAVKLLHQRLLVKSHLHDQLLQRFATEAKVSILLGNHPNIIKVMDYGLEGDQPFLVMEFLGEAPLVGQSLSQLLKQEGPMAPERVVRLARQICAGLHHAHCFERELDGISIKGVIHRDIKPSNIYIVRDPTSGQGGETVKLLDFGIAKVLSDMTLSLGTEALGFLGTAQYASPEQLRGKVLDARSDIYSLGLVLYEMLAGQSPLEPETDSFWAWIDAHNHQPPKPLPLEQLPHSIPPTLQQIVFACLEKDREERPVSMQALSNALEAVLQPPPEGATVADITTWITQLLKHTAPPSVPVTRPDTTVELPPKPVSGPAPSGKVGTPNQPLRSQAASGPQGSRSDGSGPVSGSPASHPSRPVTPGTPLFAAREESPSLLEDALQQPSEIISSEPSQPAPVQEVSDIDPKDSSTQEPREGIPATIQYSSISVVPPTPVAQPDPPTQPQKTELSTAQARRTFPPGSPASSAQKTPAPSTRVVAKPTTGKGAWLFGLLLVLLGSAGGGLWYLSMQTAFGPETPEPDPSPTLVAATPEPDPSPETTPPPTPEVETTPEPTPEVTPTPTPEAIPTPTPEATPTPTSTPNPTPEATPTPTPVPTPTPAPALTPTPTPEPTPTPVPATPPPTPVPQFTPLLQGVRPQTTPTPAPTAAQAGVDVVALLDQGRSLIGSGRGLDALVTYERATEADPNSAAAWSGKCMAAVLLGQFPEALSACERSQQISADHPEAATGRCAALVGLGRQSEAGTVCNRAVQLDANNAYSWLNQGAYLIWAQDFAKAAEASQKATQLNSNLYQAWFNQSLSLSALRRFDEALRASDKAVELRPNLADAWYGRGLILEQLGRNEEAVNSYKRAVELRPGYPEALAGVGRLSGY</sequence>
<keyword evidence="1" id="KW-0808">Transferase</keyword>
<dbReference type="PROSITE" id="PS00108">
    <property type="entry name" value="PROTEIN_KINASE_ST"/>
    <property type="match status" value="1"/>
</dbReference>
<evidence type="ECO:0000313" key="8">
    <source>
        <dbReference type="EMBL" id="MCJ2541746.1"/>
    </source>
</evidence>
<keyword evidence="4" id="KW-0067">ATP-binding</keyword>
<dbReference type="SMART" id="SM00220">
    <property type="entry name" value="S_TKc"/>
    <property type="match status" value="1"/>
</dbReference>
<feature type="region of interest" description="Disordered" evidence="6">
    <location>
        <begin position="349"/>
        <end position="423"/>
    </location>
</feature>
<feature type="compositionally biased region" description="Pro residues" evidence="6">
    <location>
        <begin position="608"/>
        <end position="683"/>
    </location>
</feature>
<dbReference type="Gene3D" id="1.10.510.10">
    <property type="entry name" value="Transferase(Phosphotransferase) domain 1"/>
    <property type="match status" value="1"/>
</dbReference>
<dbReference type="SUPFAM" id="SSF48452">
    <property type="entry name" value="TPR-like"/>
    <property type="match status" value="1"/>
</dbReference>
<dbReference type="Pfam" id="PF13432">
    <property type="entry name" value="TPR_16"/>
    <property type="match status" value="2"/>
</dbReference>
<dbReference type="SMART" id="SM00028">
    <property type="entry name" value="TPR"/>
    <property type="match status" value="6"/>
</dbReference>
<evidence type="ECO:0000256" key="3">
    <source>
        <dbReference type="ARBA" id="ARBA00022777"/>
    </source>
</evidence>
<dbReference type="PROSITE" id="PS50005">
    <property type="entry name" value="TPR"/>
    <property type="match status" value="2"/>
</dbReference>
<feature type="region of interest" description="Disordered" evidence="6">
    <location>
        <begin position="571"/>
        <end position="703"/>
    </location>
</feature>
<evidence type="ECO:0000256" key="4">
    <source>
        <dbReference type="ARBA" id="ARBA00022840"/>
    </source>
</evidence>
<feature type="compositionally biased region" description="Basic and acidic residues" evidence="6">
    <location>
        <begin position="460"/>
        <end position="472"/>
    </location>
</feature>
<keyword evidence="2" id="KW-0547">Nucleotide-binding</keyword>
<feature type="region of interest" description="Disordered" evidence="6">
    <location>
        <begin position="443"/>
        <end position="535"/>
    </location>
</feature>
<evidence type="ECO:0000313" key="9">
    <source>
        <dbReference type="Proteomes" id="UP000830835"/>
    </source>
</evidence>
<dbReference type="PROSITE" id="PS50293">
    <property type="entry name" value="TPR_REGION"/>
    <property type="match status" value="1"/>
</dbReference>
<dbReference type="PANTHER" id="PTHR43289:SF34">
    <property type="entry name" value="SERINE_THREONINE-PROTEIN KINASE YBDM-RELATED"/>
    <property type="match status" value="1"/>
</dbReference>
<dbReference type="SUPFAM" id="SSF56112">
    <property type="entry name" value="Protein kinase-like (PK-like)"/>
    <property type="match status" value="1"/>
</dbReference>
<dbReference type="Gene3D" id="1.25.40.10">
    <property type="entry name" value="Tetratricopeptide repeat domain"/>
    <property type="match status" value="1"/>
</dbReference>
<gene>
    <name evidence="8" type="ORF">JX360_02310</name>
</gene>
<keyword evidence="9" id="KW-1185">Reference proteome</keyword>
<dbReference type="Proteomes" id="UP000830835">
    <property type="component" value="Unassembled WGS sequence"/>
</dbReference>
<evidence type="ECO:0000256" key="5">
    <source>
        <dbReference type="PROSITE-ProRule" id="PRU00339"/>
    </source>
</evidence>
<feature type="repeat" description="TPR" evidence="5">
    <location>
        <begin position="880"/>
        <end position="913"/>
    </location>
</feature>
<proteinExistence type="predicted"/>
<protein>
    <submittedName>
        <fullName evidence="8">Protein kinase</fullName>
    </submittedName>
</protein>
<dbReference type="EMBL" id="JAFIRA010000003">
    <property type="protein sequence ID" value="MCJ2541746.1"/>
    <property type="molecule type" value="Genomic_DNA"/>
</dbReference>
<dbReference type="Gene3D" id="3.30.200.20">
    <property type="entry name" value="Phosphorylase Kinase, domain 1"/>
    <property type="match status" value="1"/>
</dbReference>
<feature type="compositionally biased region" description="Polar residues" evidence="6">
    <location>
        <begin position="519"/>
        <end position="529"/>
    </location>
</feature>
<feature type="compositionally biased region" description="Pro residues" evidence="6">
    <location>
        <begin position="487"/>
        <end position="499"/>
    </location>
</feature>
<evidence type="ECO:0000256" key="1">
    <source>
        <dbReference type="ARBA" id="ARBA00022679"/>
    </source>
</evidence>
<keyword evidence="3 8" id="KW-0418">Kinase</keyword>
<evidence type="ECO:0000256" key="6">
    <source>
        <dbReference type="SAM" id="MobiDB-lite"/>
    </source>
</evidence>
<feature type="compositionally biased region" description="Pro residues" evidence="6">
    <location>
        <begin position="588"/>
        <end position="601"/>
    </location>
</feature>
<name>A0ABT0C7H5_THEVL</name>
<feature type="compositionally biased region" description="Polar residues" evidence="6">
    <location>
        <begin position="380"/>
        <end position="399"/>
    </location>
</feature>
<evidence type="ECO:0000259" key="7">
    <source>
        <dbReference type="PROSITE" id="PS50011"/>
    </source>
</evidence>
<reference evidence="8" key="1">
    <citation type="submission" date="2021-02" db="EMBL/GenBank/DDBJ databases">
        <title>The CRISPR/cas machinery reduction and long-range gene transfer in the hot spring cyanobacterium Synechococcus.</title>
        <authorList>
            <person name="Dvorak P."/>
            <person name="Jahodarova E."/>
            <person name="Hasler P."/>
            <person name="Poulickova A."/>
        </authorList>
    </citation>
    <scope>NUCLEOTIDE SEQUENCE</scope>
    <source>
        <strain evidence="8">Rupite</strain>
    </source>
</reference>
<organism evidence="8 9">
    <name type="scientific">Thermostichus vulcanus str. 'Rupite'</name>
    <dbReference type="NCBI Taxonomy" id="2813851"/>
    <lineage>
        <taxon>Bacteria</taxon>
        <taxon>Bacillati</taxon>
        <taxon>Cyanobacteriota</taxon>
        <taxon>Cyanophyceae</taxon>
        <taxon>Thermostichales</taxon>
        <taxon>Thermostichaceae</taxon>
        <taxon>Thermostichus</taxon>
    </lineage>
</organism>
<dbReference type="CDD" id="cd14014">
    <property type="entry name" value="STKc_PknB_like"/>
    <property type="match status" value="1"/>
</dbReference>
<dbReference type="InterPro" id="IPR008271">
    <property type="entry name" value="Ser/Thr_kinase_AS"/>
</dbReference>
<dbReference type="InterPro" id="IPR000719">
    <property type="entry name" value="Prot_kinase_dom"/>
</dbReference>
<accession>A0ABT0C7H5</accession>
<comment type="caution">
    <text evidence="8">The sequence shown here is derived from an EMBL/GenBank/DDBJ whole genome shotgun (WGS) entry which is preliminary data.</text>
</comment>
<evidence type="ECO:0000256" key="2">
    <source>
        <dbReference type="ARBA" id="ARBA00022741"/>
    </source>
</evidence>
<feature type="compositionally biased region" description="Low complexity" evidence="6">
    <location>
        <begin position="693"/>
        <end position="703"/>
    </location>
</feature>
<dbReference type="InterPro" id="IPR019734">
    <property type="entry name" value="TPR_rpt"/>
</dbReference>
<keyword evidence="5" id="KW-0802">TPR repeat</keyword>
<dbReference type="RefSeq" id="WP_244348912.1">
    <property type="nucleotide sequence ID" value="NZ_JAFIRA010000003.1"/>
</dbReference>
<dbReference type="Pfam" id="PF00069">
    <property type="entry name" value="Pkinase"/>
    <property type="match status" value="1"/>
</dbReference>